<protein>
    <submittedName>
        <fullName evidence="3">DNA-binding helix-turn-helix protein</fullName>
    </submittedName>
</protein>
<proteinExistence type="predicted"/>
<dbReference type="SMART" id="SM00530">
    <property type="entry name" value="HTH_XRE"/>
    <property type="match status" value="1"/>
</dbReference>
<dbReference type="PANTHER" id="PTHR46558:SF4">
    <property type="entry name" value="DNA-BIDING PHAGE PROTEIN"/>
    <property type="match status" value="1"/>
</dbReference>
<evidence type="ECO:0000313" key="3">
    <source>
        <dbReference type="EMBL" id="EDN77322.1"/>
    </source>
</evidence>
<sequence>MILKNELDYTKLGERLKEARIKKHMTQEELSEKIDSATSSISHLENGTHSPSLKTLIKICNVLEIGIDALLCDSLSAISSSYLDKDFEKLLSDCTVQEKKLLLRILEVTKKTIREQK</sequence>
<evidence type="ECO:0000256" key="1">
    <source>
        <dbReference type="ARBA" id="ARBA00023125"/>
    </source>
</evidence>
<feature type="domain" description="HTH cro/C1-type" evidence="2">
    <location>
        <begin position="16"/>
        <end position="70"/>
    </location>
</feature>
<organism evidence="3 4">
    <name type="scientific">Mediterraneibacter gnavus (strain ATCC 29149 / DSM 114966 / JCM 6515 / VPI C7-9)</name>
    <name type="common">Ruminococcus gnavus</name>
    <dbReference type="NCBI Taxonomy" id="411470"/>
    <lineage>
        <taxon>Bacteria</taxon>
        <taxon>Bacillati</taxon>
        <taxon>Bacillota</taxon>
        <taxon>Clostridia</taxon>
        <taxon>Lachnospirales</taxon>
        <taxon>Lachnospiraceae</taxon>
        <taxon>Mediterraneibacter</taxon>
    </lineage>
</organism>
<comment type="caution">
    <text evidence="3">The sequence shown here is derived from an EMBL/GenBank/DDBJ whole genome shotgun (WGS) entry which is preliminary data.</text>
</comment>
<gene>
    <name evidence="3" type="ORF">RUMGNA_02235</name>
</gene>
<dbReference type="Gene3D" id="1.10.260.40">
    <property type="entry name" value="lambda repressor-like DNA-binding domains"/>
    <property type="match status" value="1"/>
</dbReference>
<dbReference type="SUPFAM" id="SSF47413">
    <property type="entry name" value="lambda repressor-like DNA-binding domains"/>
    <property type="match status" value="1"/>
</dbReference>
<name>A7B3V4_MEDG7</name>
<dbReference type="PaxDb" id="411470-RUMGNA_02235"/>
<dbReference type="InterPro" id="IPR001387">
    <property type="entry name" value="Cro/C1-type_HTH"/>
</dbReference>
<dbReference type="eggNOG" id="COG1396">
    <property type="taxonomic scope" value="Bacteria"/>
</dbReference>
<evidence type="ECO:0000313" key="4">
    <source>
        <dbReference type="Proteomes" id="UP000004410"/>
    </source>
</evidence>
<evidence type="ECO:0000259" key="2">
    <source>
        <dbReference type="PROSITE" id="PS50943"/>
    </source>
</evidence>
<dbReference type="Pfam" id="PF01381">
    <property type="entry name" value="HTH_3"/>
    <property type="match status" value="1"/>
</dbReference>
<keyword evidence="1 3" id="KW-0238">DNA-binding</keyword>
<dbReference type="PROSITE" id="PS50943">
    <property type="entry name" value="HTH_CROC1"/>
    <property type="match status" value="1"/>
</dbReference>
<accession>A7B3V4</accession>
<dbReference type="EMBL" id="AAYG02000017">
    <property type="protein sequence ID" value="EDN77322.1"/>
    <property type="molecule type" value="Genomic_DNA"/>
</dbReference>
<dbReference type="PANTHER" id="PTHR46558">
    <property type="entry name" value="TRACRIPTIONAL REGULATORY PROTEIN-RELATED-RELATED"/>
    <property type="match status" value="1"/>
</dbReference>
<reference evidence="3 4" key="2">
    <citation type="submission" date="2007-06" db="EMBL/GenBank/DDBJ databases">
        <title>Draft genome sequence of Ruminococcus gnavus (ATCC 29149).</title>
        <authorList>
            <person name="Sudarsanam P."/>
            <person name="Ley R."/>
            <person name="Guruge J."/>
            <person name="Turnbaugh P.J."/>
            <person name="Mahowald M."/>
            <person name="Liep D."/>
            <person name="Gordon J."/>
        </authorList>
    </citation>
    <scope>NUCLEOTIDE SEQUENCE [LARGE SCALE GENOMIC DNA]</scope>
    <source>
        <strain evidence="3 4">ATCC 29149</strain>
    </source>
</reference>
<dbReference type="InterPro" id="IPR010982">
    <property type="entry name" value="Lambda_DNA-bd_dom_sf"/>
</dbReference>
<reference evidence="3 4" key="1">
    <citation type="submission" date="2007-04" db="EMBL/GenBank/DDBJ databases">
        <authorList>
            <person name="Fulton L."/>
            <person name="Clifton S."/>
            <person name="Fulton B."/>
            <person name="Xu J."/>
            <person name="Minx P."/>
            <person name="Pepin K.H."/>
            <person name="Johnson M."/>
            <person name="Thiruvilangam P."/>
            <person name="Bhonagiri V."/>
            <person name="Nash W.E."/>
            <person name="Mardis E.R."/>
            <person name="Wilson R.K."/>
        </authorList>
    </citation>
    <scope>NUCLEOTIDE SEQUENCE [LARGE SCALE GENOMIC DNA]</scope>
    <source>
        <strain evidence="3 4">ATCC 29149</strain>
    </source>
</reference>
<dbReference type="GO" id="GO:0003677">
    <property type="term" value="F:DNA binding"/>
    <property type="evidence" value="ECO:0007669"/>
    <property type="project" value="UniProtKB-KW"/>
</dbReference>
<dbReference type="AlphaFoldDB" id="A7B3V4"/>
<dbReference type="Proteomes" id="UP000004410">
    <property type="component" value="Unassembled WGS sequence"/>
</dbReference>
<dbReference type="CDD" id="cd00093">
    <property type="entry name" value="HTH_XRE"/>
    <property type="match status" value="1"/>
</dbReference>